<evidence type="ECO:0000256" key="3">
    <source>
        <dbReference type="ARBA" id="ARBA00011774"/>
    </source>
</evidence>
<comment type="function">
    <text evidence="8">Plays a role in photosynthetic sucrose synthesis by catalyzing the rate-limiting step of sucrose biosynthesis from UDP-glucose and fructose- 6-phosphate. Involved in the regulation of carbon partitioning in the leaves of plants. May regulate the synthesis of sucrose and therefore play a major role as a limiting factor in the export of photoassimilates out of the leaf. Plays a role for sucrose availability that is essential for plant growth and fiber elongation.</text>
</comment>
<evidence type="ECO:0000256" key="7">
    <source>
        <dbReference type="ARBA" id="ARBA00047471"/>
    </source>
</evidence>
<evidence type="ECO:0000256" key="1">
    <source>
        <dbReference type="ARBA" id="ARBA00005027"/>
    </source>
</evidence>
<dbReference type="EC" id="2.4.1.14" evidence="4 8"/>
<evidence type="ECO:0000313" key="13">
    <source>
        <dbReference type="EMBL" id="KAL2335820.1"/>
    </source>
</evidence>
<comment type="caution">
    <text evidence="13">The sequence shown here is derived from an EMBL/GenBank/DDBJ whole genome shotgun (WGS) entry which is preliminary data.</text>
</comment>
<keyword evidence="6 8" id="KW-0808">Transferase</keyword>
<feature type="domain" description="Sucrose synthase first GT-B" evidence="11">
    <location>
        <begin position="281"/>
        <end position="542"/>
    </location>
</feature>
<dbReference type="Pfam" id="PF05116">
    <property type="entry name" value="S6PP"/>
    <property type="match status" value="1"/>
</dbReference>
<evidence type="ECO:0000259" key="12">
    <source>
        <dbReference type="Pfam" id="PF05116"/>
    </source>
</evidence>
<comment type="catalytic activity">
    <reaction evidence="7 8">
        <text>beta-D-fructose 6-phosphate + UDP-alpha-D-glucose = sucrose 6(F)-phosphate + UDP + H(+)</text>
        <dbReference type="Rhea" id="RHEA:22172"/>
        <dbReference type="ChEBI" id="CHEBI:15378"/>
        <dbReference type="ChEBI" id="CHEBI:57634"/>
        <dbReference type="ChEBI" id="CHEBI:57723"/>
        <dbReference type="ChEBI" id="CHEBI:58223"/>
        <dbReference type="ChEBI" id="CHEBI:58885"/>
        <dbReference type="EC" id="2.4.1.14"/>
    </reaction>
</comment>
<dbReference type="SUPFAM" id="SSF53756">
    <property type="entry name" value="UDP-Glycosyltransferase/glycogen phosphorylase"/>
    <property type="match status" value="1"/>
</dbReference>
<comment type="subunit">
    <text evidence="3 8">Homodimer or homotetramer.</text>
</comment>
<dbReference type="Gene3D" id="3.40.50.2000">
    <property type="entry name" value="Glycogen Phosphorylase B"/>
    <property type="match status" value="2"/>
</dbReference>
<evidence type="ECO:0000259" key="11">
    <source>
        <dbReference type="Pfam" id="PF00862"/>
    </source>
</evidence>
<evidence type="ECO:0000256" key="5">
    <source>
        <dbReference type="ARBA" id="ARBA00022676"/>
    </source>
</evidence>
<evidence type="ECO:0000256" key="9">
    <source>
        <dbReference type="SAM" id="MobiDB-lite"/>
    </source>
</evidence>
<keyword evidence="5 8" id="KW-0328">Glycosyltransferase</keyword>
<evidence type="ECO:0000259" key="10">
    <source>
        <dbReference type="Pfam" id="PF00534"/>
    </source>
</evidence>
<dbReference type="Proteomes" id="UP001603857">
    <property type="component" value="Unassembled WGS sequence"/>
</dbReference>
<reference evidence="13 14" key="1">
    <citation type="submission" date="2024-08" db="EMBL/GenBank/DDBJ databases">
        <title>Insights into the chromosomal genome structure of Flemingia macrophylla.</title>
        <authorList>
            <person name="Ding Y."/>
            <person name="Zhao Y."/>
            <person name="Bi W."/>
            <person name="Wu M."/>
            <person name="Zhao G."/>
            <person name="Gong Y."/>
            <person name="Li W."/>
            <person name="Zhang P."/>
        </authorList>
    </citation>
    <scope>NUCLEOTIDE SEQUENCE [LARGE SCALE GENOMIC DNA]</scope>
    <source>
        <strain evidence="13">DYQJB</strain>
        <tissue evidence="13">Leaf</tissue>
    </source>
</reference>
<dbReference type="GO" id="GO:0005986">
    <property type="term" value="P:sucrose biosynthetic process"/>
    <property type="evidence" value="ECO:0007669"/>
    <property type="project" value="UniProtKB-UniRule"/>
</dbReference>
<gene>
    <name evidence="13" type="ORF">Fmac_010266</name>
</gene>
<dbReference type="InterPro" id="IPR012819">
    <property type="entry name" value="SPS_pln"/>
</dbReference>
<evidence type="ECO:0000256" key="6">
    <source>
        <dbReference type="ARBA" id="ARBA00022679"/>
    </source>
</evidence>
<dbReference type="InterPro" id="IPR023214">
    <property type="entry name" value="HAD_sf"/>
</dbReference>
<dbReference type="EMBL" id="JBGMDY010000004">
    <property type="protein sequence ID" value="KAL2335820.1"/>
    <property type="molecule type" value="Genomic_DNA"/>
</dbReference>
<dbReference type="CDD" id="cd03800">
    <property type="entry name" value="GT4_sucrose_synthase"/>
    <property type="match status" value="1"/>
</dbReference>
<organism evidence="13 14">
    <name type="scientific">Flemingia macrophylla</name>
    <dbReference type="NCBI Taxonomy" id="520843"/>
    <lineage>
        <taxon>Eukaryota</taxon>
        <taxon>Viridiplantae</taxon>
        <taxon>Streptophyta</taxon>
        <taxon>Embryophyta</taxon>
        <taxon>Tracheophyta</taxon>
        <taxon>Spermatophyta</taxon>
        <taxon>Magnoliopsida</taxon>
        <taxon>eudicotyledons</taxon>
        <taxon>Gunneridae</taxon>
        <taxon>Pentapetalae</taxon>
        <taxon>rosids</taxon>
        <taxon>fabids</taxon>
        <taxon>Fabales</taxon>
        <taxon>Fabaceae</taxon>
        <taxon>Papilionoideae</taxon>
        <taxon>50 kb inversion clade</taxon>
        <taxon>NPAAA clade</taxon>
        <taxon>indigoferoid/millettioid clade</taxon>
        <taxon>Phaseoleae</taxon>
        <taxon>Flemingia</taxon>
    </lineage>
</organism>
<dbReference type="InterPro" id="IPR035659">
    <property type="entry name" value="SPS_C"/>
</dbReference>
<feature type="domain" description="Sucrose phosphatase-like" evidence="12">
    <location>
        <begin position="887"/>
        <end position="1068"/>
    </location>
</feature>
<dbReference type="NCBIfam" id="TIGR02468">
    <property type="entry name" value="sucrsPsyn_pln"/>
    <property type="match status" value="1"/>
</dbReference>
<protein>
    <recommendedName>
        <fullName evidence="4 8">Sucrose-phosphate synthase</fullName>
        <ecNumber evidence="4 8">2.4.1.14</ecNumber>
    </recommendedName>
</protein>
<proteinExistence type="inferred from homology"/>
<feature type="domain" description="Glycosyl transferase family 1" evidence="10">
    <location>
        <begin position="586"/>
        <end position="759"/>
    </location>
</feature>
<dbReference type="GO" id="GO:0046524">
    <property type="term" value="F:sucrose-phosphate synthase activity"/>
    <property type="evidence" value="ECO:0007669"/>
    <property type="project" value="UniProtKB-UniRule"/>
</dbReference>
<evidence type="ECO:0000313" key="14">
    <source>
        <dbReference type="Proteomes" id="UP001603857"/>
    </source>
</evidence>
<dbReference type="Pfam" id="PF00862">
    <property type="entry name" value="GT-B_Sucrose_synth"/>
    <property type="match status" value="1"/>
</dbReference>
<dbReference type="InterPro" id="IPR000368">
    <property type="entry name" value="Sucrose_synth_GT-B1"/>
</dbReference>
<dbReference type="PANTHER" id="PTHR46039:SF1">
    <property type="entry name" value="SUCROSE-PHOSPHATE SYNTHASE 4"/>
    <property type="match status" value="1"/>
</dbReference>
<evidence type="ECO:0000256" key="4">
    <source>
        <dbReference type="ARBA" id="ARBA00012536"/>
    </source>
</evidence>
<dbReference type="InterPro" id="IPR006380">
    <property type="entry name" value="SPP-like_dom"/>
</dbReference>
<name>A0ABD1MJ31_9FABA</name>
<comment type="pathway">
    <text evidence="1 8">Glycan biosynthesis; sucrose biosynthesis; sucrose from D-fructose 6-phosphate and UDP-alpha-D-glucose: step 1/2.</text>
</comment>
<accession>A0ABD1MJ31</accession>
<evidence type="ECO:0000256" key="8">
    <source>
        <dbReference type="RuleBase" id="RU368006"/>
    </source>
</evidence>
<feature type="region of interest" description="Disordered" evidence="9">
    <location>
        <begin position="232"/>
        <end position="258"/>
    </location>
</feature>
<keyword evidence="14" id="KW-1185">Reference proteome</keyword>
<dbReference type="PANTHER" id="PTHR46039">
    <property type="entry name" value="SUCROSE-PHOSPHATE SYNTHASE 3-RELATED"/>
    <property type="match status" value="1"/>
</dbReference>
<dbReference type="Gene3D" id="3.90.1070.10">
    <property type="match status" value="1"/>
</dbReference>
<sequence>MGAVNEWVNGYLEAILDVGSSVRKKDDGRLKHNIAKFAEEEEDNYGKEEKLFNPTTKYFVQEVVNSFDEHDLYRTWVKVTATRNRERSNRLENMCWRIWHLTRKKKQVMWNTFPYLSRGQFTPTATIRTQLAVTLDPKASIDVLPDPLPSGVEWDWFSVRFVCCTTLLNLFEEEGPPFPQPSNHVISKSAYHRSIQGCCFAGSVLLLLVAKIALDDAQKLARRHIAREEGRNDAANDLSELSEGEKEKGDANSNANVKDNISRIGSEMQLWSEKDNSRNLYIVLISIHGLVRGENMELGRDSDTGGQVKYVVELARALANTEGIDRVDLLTRQIASPGEVDSSYGEPIEMLSCPSDGSDCGGAYIIRLPCGPRDKYIPKESLWPHLPEFVDAALSHIVNMARVLGEQVNGGKPTWPYVIHGHYADAGEVAAQLSGALNVPMLLTGHSLGRNKFEQLLKQGRLSREAINATYKIMRRIEAEELGVDAAEMVVTSTRQEIEEQWGLYDGFDLKLERKLRVRRRRGVSCLGRHVPRMVVIPPGMDFSYVTTQDSVEGEGDLNSLIGSDRAQRKRNLPPIWSEIMRFFTNPHKPTILALSRPDPKKNVMTLLKAFGECQALRKLANLTLILGNRDDIEEMSNSSSTVLTMVLKLIDKYDLYGQVAYPKHHKQSEVPEIYRLAAKTKGVFINPALVEPFGLTLIEAAAYGLPVVATKNGGPVDILKALNNGLLIDPHDQKAIQDALLKLVADKNLWQECRKNGLKNIHRFSWPEHCRNYLSHVELGRNRRSTSRLEITPIAEEPISDSLKDVEDISFRFSTEGDSKLNGEMDPAARQKQIIEAVMCRVSSIGNSNANYFPGRRQRLVVVAADCYDGDGNISEASQEIITNVMSAVQSGIRSGRVGVVLLTGLSLQETIEALNNFQVNIEEFDAVVCNSGSEMYYPRKDLMTDADYEAHVQYAWPGENIRSTIPRLARIDDGKENDIVEYASGCSSRCFSYSVKPGAMIRKIDELRQRLRMRGLRCNLVYTHAGLRLNVIPLFASRKQALRYLSIKWGIDLSKVVVFVGEKGDTDHEELMAGIQKTLVLKGAVEYGSEKLLRSDDNYKREDVFSQDSPNIIYAEKNYEDCDISAILENLKVS</sequence>
<dbReference type="Pfam" id="PF00534">
    <property type="entry name" value="Glycos_transf_1"/>
    <property type="match status" value="1"/>
</dbReference>
<dbReference type="InterPro" id="IPR044161">
    <property type="entry name" value="SPS"/>
</dbReference>
<comment type="similarity">
    <text evidence="2 8">Belongs to the glycosyltransferase 1 family.</text>
</comment>
<dbReference type="AlphaFoldDB" id="A0ABD1MJ31"/>
<dbReference type="CDD" id="cd16419">
    <property type="entry name" value="HAD_SPS"/>
    <property type="match status" value="1"/>
</dbReference>
<evidence type="ECO:0000256" key="2">
    <source>
        <dbReference type="ARBA" id="ARBA00006530"/>
    </source>
</evidence>
<dbReference type="Gene3D" id="3.40.50.1000">
    <property type="entry name" value="HAD superfamily/HAD-like"/>
    <property type="match status" value="1"/>
</dbReference>
<dbReference type="InterPro" id="IPR001296">
    <property type="entry name" value="Glyco_trans_1"/>
</dbReference>